<evidence type="ECO:0000259" key="7">
    <source>
        <dbReference type="PROSITE" id="PS51078"/>
    </source>
</evidence>
<dbReference type="EMBL" id="AP025628">
    <property type="protein sequence ID" value="BDG59172.1"/>
    <property type="molecule type" value="Genomic_DNA"/>
</dbReference>
<evidence type="ECO:0000256" key="3">
    <source>
        <dbReference type="ARBA" id="ARBA00023163"/>
    </source>
</evidence>
<evidence type="ECO:0000313" key="9">
    <source>
        <dbReference type="Proteomes" id="UP001163687"/>
    </source>
</evidence>
<dbReference type="InterPro" id="IPR036390">
    <property type="entry name" value="WH_DNA-bd_sf"/>
</dbReference>
<name>A0AA35CKG7_9FIRM</name>
<keyword evidence="1" id="KW-0805">Transcription regulation</keyword>
<dbReference type="SMART" id="SM00346">
    <property type="entry name" value="HTH_ICLR"/>
    <property type="match status" value="1"/>
</dbReference>
<dbReference type="Pfam" id="PF01614">
    <property type="entry name" value="IclR_C"/>
    <property type="match status" value="1"/>
</dbReference>
<dbReference type="SUPFAM" id="SSF46785">
    <property type="entry name" value="Winged helix' DNA-binding domain"/>
    <property type="match status" value="1"/>
</dbReference>
<keyword evidence="3" id="KW-0804">Transcription</keyword>
<protein>
    <recommendedName>
        <fullName evidence="5">Glycerol operon regulatory protein</fullName>
    </recommendedName>
</protein>
<comment type="function">
    <text evidence="4">May be an activator protein for the gylABX operon.</text>
</comment>
<dbReference type="AlphaFoldDB" id="A0AA35CKG7"/>
<keyword evidence="9" id="KW-1185">Reference proteome</keyword>
<reference evidence="8" key="1">
    <citation type="submission" date="2022-03" db="EMBL/GenBank/DDBJ databases">
        <title>Complete genome sequence of Caldinitratiruptor microaerophilus.</title>
        <authorList>
            <person name="Mukaiyama R."/>
            <person name="Nishiyama T."/>
            <person name="Ueda K."/>
        </authorList>
    </citation>
    <scope>NUCLEOTIDE SEQUENCE</scope>
    <source>
        <strain evidence="8">JCM 16183</strain>
    </source>
</reference>
<dbReference type="GO" id="GO:0003700">
    <property type="term" value="F:DNA-binding transcription factor activity"/>
    <property type="evidence" value="ECO:0007669"/>
    <property type="project" value="TreeGrafter"/>
</dbReference>
<dbReference type="GO" id="GO:0003677">
    <property type="term" value="F:DNA binding"/>
    <property type="evidence" value="ECO:0007669"/>
    <property type="project" value="UniProtKB-KW"/>
</dbReference>
<dbReference type="InterPro" id="IPR029016">
    <property type="entry name" value="GAF-like_dom_sf"/>
</dbReference>
<dbReference type="InterPro" id="IPR005471">
    <property type="entry name" value="Tscrpt_reg_IclR_N"/>
</dbReference>
<dbReference type="SUPFAM" id="SSF55781">
    <property type="entry name" value="GAF domain-like"/>
    <property type="match status" value="1"/>
</dbReference>
<dbReference type="PANTHER" id="PTHR30136">
    <property type="entry name" value="HELIX-TURN-HELIX TRANSCRIPTIONAL REGULATOR, ICLR FAMILY"/>
    <property type="match status" value="1"/>
</dbReference>
<evidence type="ECO:0000256" key="4">
    <source>
        <dbReference type="ARBA" id="ARBA00058938"/>
    </source>
</evidence>
<dbReference type="KEGG" id="cmic:caldi_02620"/>
<evidence type="ECO:0000256" key="2">
    <source>
        <dbReference type="ARBA" id="ARBA00023125"/>
    </source>
</evidence>
<dbReference type="FunFam" id="1.10.10.10:FF:000056">
    <property type="entry name" value="IclR family transcriptional regulator"/>
    <property type="match status" value="1"/>
</dbReference>
<organism evidence="8 9">
    <name type="scientific">Caldinitratiruptor microaerophilus</name>
    <dbReference type="NCBI Taxonomy" id="671077"/>
    <lineage>
        <taxon>Bacteria</taxon>
        <taxon>Bacillati</taxon>
        <taxon>Bacillota</taxon>
        <taxon>Clostridia</taxon>
        <taxon>Eubacteriales</taxon>
        <taxon>Symbiobacteriaceae</taxon>
        <taxon>Caldinitratiruptor</taxon>
    </lineage>
</organism>
<dbReference type="Proteomes" id="UP001163687">
    <property type="component" value="Chromosome"/>
</dbReference>
<dbReference type="Gene3D" id="3.30.450.40">
    <property type="match status" value="1"/>
</dbReference>
<sequence length="254" mass="27760">MAVDRQLTIQAVDRALAVLLLFAEPPVASGDGRGLGVTQIAERLNLAKSTAHRILSTLEARGFLRQDPATGRYHLGLKALELAGAYLAQSDLPTVAYPEMVHLRDEVEETVSLYVRDRGDRVRVQKAEGRHGVRRVVGLGQRLPLHLGASGKVLLAFTPEPERSRLLEALERQHGIDIIAFRQMLDKVREQGYAVSAEEREQGVASVAAPIFDRSGQLVAALAVSGPVQRFDEAAIVRYSQAVREAAHRIGVLL</sequence>
<dbReference type="RefSeq" id="WP_264843288.1">
    <property type="nucleotide sequence ID" value="NZ_AP025628.1"/>
</dbReference>
<dbReference type="InterPro" id="IPR050707">
    <property type="entry name" value="HTH_MetabolicPath_Reg"/>
</dbReference>
<dbReference type="InterPro" id="IPR036388">
    <property type="entry name" value="WH-like_DNA-bd_sf"/>
</dbReference>
<evidence type="ECO:0000256" key="5">
    <source>
        <dbReference type="ARBA" id="ARBA00070406"/>
    </source>
</evidence>
<keyword evidence="2" id="KW-0238">DNA-binding</keyword>
<evidence type="ECO:0000259" key="6">
    <source>
        <dbReference type="PROSITE" id="PS51077"/>
    </source>
</evidence>
<evidence type="ECO:0000256" key="1">
    <source>
        <dbReference type="ARBA" id="ARBA00023015"/>
    </source>
</evidence>
<proteinExistence type="predicted"/>
<dbReference type="Pfam" id="PF09339">
    <property type="entry name" value="HTH_IclR"/>
    <property type="match status" value="1"/>
</dbReference>
<feature type="domain" description="HTH iclR-type" evidence="6">
    <location>
        <begin position="9"/>
        <end position="77"/>
    </location>
</feature>
<evidence type="ECO:0000313" key="8">
    <source>
        <dbReference type="EMBL" id="BDG59172.1"/>
    </source>
</evidence>
<dbReference type="PROSITE" id="PS51077">
    <property type="entry name" value="HTH_ICLR"/>
    <property type="match status" value="1"/>
</dbReference>
<dbReference type="PANTHER" id="PTHR30136:SF35">
    <property type="entry name" value="HTH-TYPE TRANSCRIPTIONAL REGULATOR RV1719"/>
    <property type="match status" value="1"/>
</dbReference>
<dbReference type="GO" id="GO:0045892">
    <property type="term" value="P:negative regulation of DNA-templated transcription"/>
    <property type="evidence" value="ECO:0007669"/>
    <property type="project" value="TreeGrafter"/>
</dbReference>
<dbReference type="PROSITE" id="PS51078">
    <property type="entry name" value="ICLR_ED"/>
    <property type="match status" value="1"/>
</dbReference>
<dbReference type="InterPro" id="IPR014757">
    <property type="entry name" value="Tscrpt_reg_IclR_C"/>
</dbReference>
<accession>A0AA35CKG7</accession>
<gene>
    <name evidence="8" type="ORF">caldi_02620</name>
</gene>
<dbReference type="Gene3D" id="1.10.10.10">
    <property type="entry name" value="Winged helix-like DNA-binding domain superfamily/Winged helix DNA-binding domain"/>
    <property type="match status" value="1"/>
</dbReference>
<feature type="domain" description="IclR-ED" evidence="7">
    <location>
        <begin position="78"/>
        <end position="254"/>
    </location>
</feature>